<feature type="domain" description="Glycosyltransferase 2-like" evidence="12">
    <location>
        <begin position="22"/>
        <end position="152"/>
    </location>
</feature>
<dbReference type="EMBL" id="JBHTEF010000001">
    <property type="protein sequence ID" value="MFC7581378.1"/>
    <property type="molecule type" value="Genomic_DNA"/>
</dbReference>
<dbReference type="PANTHER" id="PTHR48090:SF10">
    <property type="entry name" value="GLUCOSYL-3-PHOSPHOGLYCERATE SYNTHASE"/>
    <property type="match status" value="1"/>
</dbReference>
<comment type="catalytic activity">
    <reaction evidence="10">
        <text>an NDP-alpha-D-glucose + (2R)-3-phosphoglycerate = (2R)-2-O-(alpha-D-glucopyranosyl)-3-phospho-glycerate + a ribonucleoside 5'-diphosphate + H(+)</text>
        <dbReference type="Rhea" id="RHEA:47244"/>
        <dbReference type="ChEBI" id="CHEBI:15378"/>
        <dbReference type="ChEBI" id="CHEBI:57930"/>
        <dbReference type="ChEBI" id="CHEBI:58272"/>
        <dbReference type="ChEBI" id="CHEBI:62600"/>
        <dbReference type="ChEBI" id="CHEBI:76533"/>
        <dbReference type="EC" id="2.4.1.266"/>
    </reaction>
    <physiologicalReaction direction="left-to-right" evidence="10">
        <dbReference type="Rhea" id="RHEA:47245"/>
    </physiologicalReaction>
</comment>
<feature type="region of interest" description="Disordered" evidence="11">
    <location>
        <begin position="274"/>
        <end position="304"/>
    </location>
</feature>
<evidence type="ECO:0000259" key="12">
    <source>
        <dbReference type="Pfam" id="PF00535"/>
    </source>
</evidence>
<dbReference type="InterPro" id="IPR001173">
    <property type="entry name" value="Glyco_trans_2-like"/>
</dbReference>
<dbReference type="SUPFAM" id="SSF53448">
    <property type="entry name" value="Nucleotide-diphospho-sugar transferases"/>
    <property type="match status" value="1"/>
</dbReference>
<dbReference type="PANTHER" id="PTHR48090">
    <property type="entry name" value="UNDECAPRENYL-PHOSPHATE 4-DEOXY-4-FORMAMIDO-L-ARABINOSE TRANSFERASE-RELATED"/>
    <property type="match status" value="1"/>
</dbReference>
<feature type="compositionally biased region" description="Low complexity" evidence="11">
    <location>
        <begin position="295"/>
        <end position="304"/>
    </location>
</feature>
<evidence type="ECO:0000256" key="3">
    <source>
        <dbReference type="ARBA" id="ARBA00006739"/>
    </source>
</evidence>
<comment type="cofactor">
    <cofactor evidence="2">
        <name>Mg(2+)</name>
        <dbReference type="ChEBI" id="CHEBI:18420"/>
    </cofactor>
</comment>
<evidence type="ECO:0000256" key="11">
    <source>
        <dbReference type="SAM" id="MobiDB-lite"/>
    </source>
</evidence>
<evidence type="ECO:0000256" key="1">
    <source>
        <dbReference type="ARBA" id="ARBA00001936"/>
    </source>
</evidence>
<keyword evidence="6" id="KW-0460">Magnesium</keyword>
<sequence>MNPRPDPHPRATRDEPQRVAAVIPAHNAERDIASTVRSCRAIPGVDLLVVVDDGSEDDTGRNARQAGAVVVRHSVTRGRASAMETGVKVAAMRDRADWPPRLLLFLSADLGESAVEASALVEAVMSGQADCACAAPPAASPQVGRTVAEKRARWGIRLMTGWEPQAPLSEQRCLTRAALTAVMPFSTGYGLEPGETIDLLVAGFRMVEVPCTFVHLGSDTTIGELNRAARLRDALLAIEQRLLRGVRLPANVRRAAARAQRAGVPYPSDEARALLTGAVGGPGGSGGPGGPRRPGPSAASGADS</sequence>
<comment type="similarity">
    <text evidence="3">Belongs to the glycosyltransferase 2 family.</text>
</comment>
<evidence type="ECO:0000256" key="7">
    <source>
        <dbReference type="ARBA" id="ARBA00039022"/>
    </source>
</evidence>
<reference evidence="14" key="1">
    <citation type="journal article" date="2019" name="Int. J. Syst. Evol. Microbiol.">
        <title>The Global Catalogue of Microorganisms (GCM) 10K type strain sequencing project: providing services to taxonomists for standard genome sequencing and annotation.</title>
        <authorList>
            <consortium name="The Broad Institute Genomics Platform"/>
            <consortium name="The Broad Institute Genome Sequencing Center for Infectious Disease"/>
            <person name="Wu L."/>
            <person name="Ma J."/>
        </authorList>
    </citation>
    <scope>NUCLEOTIDE SEQUENCE [LARGE SCALE GENOMIC DNA]</scope>
    <source>
        <strain evidence="14">CCUG 56698</strain>
    </source>
</reference>
<evidence type="ECO:0000256" key="10">
    <source>
        <dbReference type="ARBA" id="ARBA00048997"/>
    </source>
</evidence>
<name>A0ABW2SPT5_9ACTO</name>
<evidence type="ECO:0000256" key="6">
    <source>
        <dbReference type="ARBA" id="ARBA00022842"/>
    </source>
</evidence>
<evidence type="ECO:0000256" key="9">
    <source>
        <dbReference type="ARBA" id="ARBA00048689"/>
    </source>
</evidence>
<dbReference type="Proteomes" id="UP001596527">
    <property type="component" value="Unassembled WGS sequence"/>
</dbReference>
<keyword evidence="14" id="KW-1185">Reference proteome</keyword>
<evidence type="ECO:0000256" key="2">
    <source>
        <dbReference type="ARBA" id="ARBA00001946"/>
    </source>
</evidence>
<dbReference type="Pfam" id="PF00535">
    <property type="entry name" value="Glycos_transf_2"/>
    <property type="match status" value="1"/>
</dbReference>
<feature type="compositionally biased region" description="Gly residues" evidence="11">
    <location>
        <begin position="278"/>
        <end position="292"/>
    </location>
</feature>
<comment type="catalytic activity">
    <reaction evidence="9">
        <text>(2R)-3-phosphoglycerate + UDP-alpha-D-glucose = (2R)-2-O-(alpha-D-glucopyranosyl)-3-phospho-glycerate + UDP + H(+)</text>
        <dbReference type="Rhea" id="RHEA:31319"/>
        <dbReference type="ChEBI" id="CHEBI:15378"/>
        <dbReference type="ChEBI" id="CHEBI:58223"/>
        <dbReference type="ChEBI" id="CHEBI:58272"/>
        <dbReference type="ChEBI" id="CHEBI:58885"/>
        <dbReference type="ChEBI" id="CHEBI:62600"/>
        <dbReference type="EC" id="2.4.1.266"/>
    </reaction>
    <physiologicalReaction direction="left-to-right" evidence="9">
        <dbReference type="Rhea" id="RHEA:31320"/>
    </physiologicalReaction>
</comment>
<keyword evidence="4" id="KW-0328">Glycosyltransferase</keyword>
<dbReference type="InterPro" id="IPR050256">
    <property type="entry name" value="Glycosyltransferase_2"/>
</dbReference>
<comment type="cofactor">
    <cofactor evidence="1">
        <name>Mn(2+)</name>
        <dbReference type="ChEBI" id="CHEBI:29035"/>
    </cofactor>
</comment>
<dbReference type="EC" id="2.4.1.266" evidence="7"/>
<evidence type="ECO:0000256" key="5">
    <source>
        <dbReference type="ARBA" id="ARBA00022679"/>
    </source>
</evidence>
<protein>
    <recommendedName>
        <fullName evidence="8">Glucosyl-3-phosphoglycerate synthase</fullName>
        <ecNumber evidence="7">2.4.1.266</ecNumber>
    </recommendedName>
</protein>
<organism evidence="13 14">
    <name type="scientific">Schaalia naturae</name>
    <dbReference type="NCBI Taxonomy" id="635203"/>
    <lineage>
        <taxon>Bacteria</taxon>
        <taxon>Bacillati</taxon>
        <taxon>Actinomycetota</taxon>
        <taxon>Actinomycetes</taxon>
        <taxon>Actinomycetales</taxon>
        <taxon>Actinomycetaceae</taxon>
        <taxon>Schaalia</taxon>
    </lineage>
</organism>
<comment type="caution">
    <text evidence="13">The sequence shown here is derived from an EMBL/GenBank/DDBJ whole genome shotgun (WGS) entry which is preliminary data.</text>
</comment>
<dbReference type="InterPro" id="IPR029044">
    <property type="entry name" value="Nucleotide-diphossugar_trans"/>
</dbReference>
<dbReference type="RefSeq" id="WP_380974645.1">
    <property type="nucleotide sequence ID" value="NZ_JBHTEF010000001.1"/>
</dbReference>
<proteinExistence type="inferred from homology"/>
<gene>
    <name evidence="13" type="ORF">ACFQWG_09260</name>
</gene>
<keyword evidence="5" id="KW-0808">Transferase</keyword>
<evidence type="ECO:0000256" key="4">
    <source>
        <dbReference type="ARBA" id="ARBA00022676"/>
    </source>
</evidence>
<evidence type="ECO:0000256" key="8">
    <source>
        <dbReference type="ARBA" id="ARBA00040894"/>
    </source>
</evidence>
<accession>A0ABW2SPT5</accession>
<evidence type="ECO:0000313" key="13">
    <source>
        <dbReference type="EMBL" id="MFC7581378.1"/>
    </source>
</evidence>
<evidence type="ECO:0000313" key="14">
    <source>
        <dbReference type="Proteomes" id="UP001596527"/>
    </source>
</evidence>
<dbReference type="Gene3D" id="3.90.550.10">
    <property type="entry name" value="Spore Coat Polysaccharide Biosynthesis Protein SpsA, Chain A"/>
    <property type="match status" value="1"/>
</dbReference>